<dbReference type="PANTHER" id="PTHR12774">
    <property type="entry name" value="PEROXISOMAL BIOGENESIS FACTOR 19"/>
    <property type="match status" value="1"/>
</dbReference>
<evidence type="ECO:0000256" key="3">
    <source>
        <dbReference type="SAM" id="MobiDB-lite"/>
    </source>
</evidence>
<evidence type="ECO:0000313" key="4">
    <source>
        <dbReference type="EMBL" id="KAH7637278.1"/>
    </source>
</evidence>
<dbReference type="Pfam" id="PF04614">
    <property type="entry name" value="Pex19"/>
    <property type="match status" value="1"/>
</dbReference>
<feature type="region of interest" description="Disordered" evidence="3">
    <location>
        <begin position="39"/>
        <end position="76"/>
    </location>
</feature>
<dbReference type="Proteomes" id="UP000828236">
    <property type="component" value="Unassembled WGS sequence"/>
</dbReference>
<feature type="compositionally biased region" description="Polar residues" evidence="3">
    <location>
        <begin position="55"/>
        <end position="67"/>
    </location>
</feature>
<dbReference type="GO" id="GO:0045046">
    <property type="term" value="P:protein import into peroxisome membrane"/>
    <property type="evidence" value="ECO:0007669"/>
    <property type="project" value="TreeGrafter"/>
</dbReference>
<dbReference type="GO" id="GO:0005778">
    <property type="term" value="C:peroxisomal membrane"/>
    <property type="evidence" value="ECO:0007669"/>
    <property type="project" value="TreeGrafter"/>
</dbReference>
<sequence>MNDHKNHNDDDNNGDINEAELGSLLENTFNDFCKIYNKNESSSNNNDNNDDKMQPNPSGQSNSNPQIDSPFRSLYGSDNELKENWSKLAKSCNQTVDNDLHESLLSTLKIISDKAESISNDETMFSNDEMAKMMANLAELQHNYDDDDNKTGDSDENIKNNMSELNKIMPLMSNIMENLLSKDFLYPTLSELRTKYPTYLAENQSSLSKDDYNRYESQLKIIRKICEEFENDDGDDGGGHNDEMKSIRFNRILSLMQTMQSFGTPPTALVSGGGDNSDMMMFNNLNAMNNGLDGKQQQQQCQIM</sequence>
<accession>A0A9D4NSA6</accession>
<dbReference type="OrthoDB" id="21292at2759"/>
<dbReference type="PROSITE" id="PS00018">
    <property type="entry name" value="EF_HAND_1"/>
    <property type="match status" value="1"/>
</dbReference>
<evidence type="ECO:0000256" key="2">
    <source>
        <dbReference type="ARBA" id="ARBA00029688"/>
    </source>
</evidence>
<comment type="caution">
    <text evidence="4">The sequence shown here is derived from an EMBL/GenBank/DDBJ whole genome shotgun (WGS) entry which is preliminary data.</text>
</comment>
<reference evidence="4" key="2">
    <citation type="journal article" date="2021" name="World Allergy Organ. J.">
        <title>Chromosome-level assembly of Dermatophagoides farinae genome and transcriptome reveals two novel allergens Der f 37 and Der f 39.</title>
        <authorList>
            <person name="Chen J."/>
            <person name="Cai Z."/>
            <person name="Fan D."/>
            <person name="Hu J."/>
            <person name="Hou Y."/>
            <person name="He Y."/>
            <person name="Zhang Z."/>
            <person name="Zhao Z."/>
            <person name="Gao P."/>
            <person name="Hu W."/>
            <person name="Sun J."/>
            <person name="Li J."/>
            <person name="Ji K."/>
        </authorList>
    </citation>
    <scope>NUCLEOTIDE SEQUENCE</scope>
    <source>
        <strain evidence="4">JKM2019</strain>
    </source>
</reference>
<dbReference type="PANTHER" id="PTHR12774:SF2">
    <property type="entry name" value="PEROXISOMAL BIOGENESIS FACTOR 19"/>
    <property type="match status" value="1"/>
</dbReference>
<dbReference type="InterPro" id="IPR006708">
    <property type="entry name" value="Pex19"/>
</dbReference>
<name>A0A9D4NSA6_DERFA</name>
<dbReference type="Gene3D" id="1.20.120.900">
    <property type="entry name" value="Pex19, mPTS binding domain"/>
    <property type="match status" value="1"/>
</dbReference>
<protein>
    <recommendedName>
        <fullName evidence="2">Peroxin-19</fullName>
    </recommendedName>
</protein>
<organism evidence="4">
    <name type="scientific">Dermatophagoides farinae</name>
    <name type="common">American house dust mite</name>
    <dbReference type="NCBI Taxonomy" id="6954"/>
    <lineage>
        <taxon>Eukaryota</taxon>
        <taxon>Metazoa</taxon>
        <taxon>Ecdysozoa</taxon>
        <taxon>Arthropoda</taxon>
        <taxon>Chelicerata</taxon>
        <taxon>Arachnida</taxon>
        <taxon>Acari</taxon>
        <taxon>Acariformes</taxon>
        <taxon>Sarcoptiformes</taxon>
        <taxon>Astigmata</taxon>
        <taxon>Psoroptidia</taxon>
        <taxon>Analgoidea</taxon>
        <taxon>Pyroglyphidae</taxon>
        <taxon>Dermatophagoidinae</taxon>
        <taxon>Dermatophagoides</taxon>
    </lineage>
</organism>
<dbReference type="GO" id="GO:0033328">
    <property type="term" value="F:peroxisome membrane targeting sequence binding"/>
    <property type="evidence" value="ECO:0007669"/>
    <property type="project" value="TreeGrafter"/>
</dbReference>
<dbReference type="InterPro" id="IPR038322">
    <property type="entry name" value="Pex19_C_sf"/>
</dbReference>
<comment type="similarity">
    <text evidence="1">Belongs to the peroxin-19 family.</text>
</comment>
<dbReference type="AlphaFoldDB" id="A0A9D4NSA6"/>
<reference evidence="4" key="1">
    <citation type="submission" date="2020-06" db="EMBL/GenBank/DDBJ databases">
        <authorList>
            <person name="Ji K."/>
            <person name="Li J."/>
        </authorList>
    </citation>
    <scope>NUCLEOTIDE SEQUENCE</scope>
    <source>
        <strain evidence="4">JKM2019</strain>
        <tissue evidence="4">Whole body</tissue>
    </source>
</reference>
<gene>
    <name evidence="4" type="ORF">HUG17_7484</name>
</gene>
<evidence type="ECO:0000256" key="1">
    <source>
        <dbReference type="ARBA" id="ARBA00006326"/>
    </source>
</evidence>
<dbReference type="EMBL" id="SDOV01000009">
    <property type="protein sequence ID" value="KAH7637278.1"/>
    <property type="molecule type" value="Genomic_DNA"/>
</dbReference>
<proteinExistence type="inferred from homology"/>
<dbReference type="InterPro" id="IPR018247">
    <property type="entry name" value="EF_Hand_1_Ca_BS"/>
</dbReference>